<reference evidence="2 3" key="1">
    <citation type="submission" date="2020-12" db="EMBL/GenBank/DDBJ databases">
        <title>Revised draft genomes of Rhodomicrobium vannielii ATCC 17100 and Rhodomicrobium udaipurense JA643.</title>
        <authorList>
            <person name="Conners E.M."/>
            <person name="Davenport E.J."/>
            <person name="Bose A."/>
        </authorList>
    </citation>
    <scope>NUCLEOTIDE SEQUENCE [LARGE SCALE GENOMIC DNA]</scope>
    <source>
        <strain evidence="2 3">JA643</strain>
    </source>
</reference>
<comment type="caution">
    <text evidence="2">The sequence shown here is derived from an EMBL/GenBank/DDBJ whole genome shotgun (WGS) entry which is preliminary data.</text>
</comment>
<dbReference type="AlphaFoldDB" id="A0A8I1GC11"/>
<dbReference type="Proteomes" id="UP000623250">
    <property type="component" value="Unassembled WGS sequence"/>
</dbReference>
<dbReference type="PANTHER" id="PTHR13696:SF99">
    <property type="entry name" value="COBYRINIC ACID AC-DIAMIDE SYNTHASE"/>
    <property type="match status" value="1"/>
</dbReference>
<evidence type="ECO:0000259" key="1">
    <source>
        <dbReference type="Pfam" id="PF13614"/>
    </source>
</evidence>
<gene>
    <name evidence="2" type="ORF">JDN41_00900</name>
</gene>
<accession>A0A8I1GC11</accession>
<dbReference type="Pfam" id="PF13614">
    <property type="entry name" value="AAA_31"/>
    <property type="match status" value="1"/>
</dbReference>
<proteinExistence type="predicted"/>
<evidence type="ECO:0000313" key="2">
    <source>
        <dbReference type="EMBL" id="MBJ7542114.1"/>
    </source>
</evidence>
<dbReference type="PANTHER" id="PTHR13696">
    <property type="entry name" value="P-LOOP CONTAINING NUCLEOSIDE TRIPHOSPHATE HYDROLASE"/>
    <property type="match status" value="1"/>
</dbReference>
<dbReference type="InterPro" id="IPR050678">
    <property type="entry name" value="DNA_Partitioning_ATPase"/>
</dbReference>
<dbReference type="Gene3D" id="3.40.50.300">
    <property type="entry name" value="P-loop containing nucleotide triphosphate hydrolases"/>
    <property type="match status" value="1"/>
</dbReference>
<dbReference type="InterPro" id="IPR025669">
    <property type="entry name" value="AAA_dom"/>
</dbReference>
<name>A0A8I1GC11_9HYPH</name>
<dbReference type="SUPFAM" id="SSF52540">
    <property type="entry name" value="P-loop containing nucleoside triphosphate hydrolases"/>
    <property type="match status" value="1"/>
</dbReference>
<dbReference type="InterPro" id="IPR027417">
    <property type="entry name" value="P-loop_NTPase"/>
</dbReference>
<feature type="domain" description="AAA" evidence="1">
    <location>
        <begin position="2"/>
        <end position="199"/>
    </location>
</feature>
<dbReference type="EMBL" id="JAEMUK010000002">
    <property type="protein sequence ID" value="MBJ7542114.1"/>
    <property type="molecule type" value="Genomic_DNA"/>
</dbReference>
<organism evidence="2 3">
    <name type="scientific">Rhodomicrobium udaipurense</name>
    <dbReference type="NCBI Taxonomy" id="1202716"/>
    <lineage>
        <taxon>Bacteria</taxon>
        <taxon>Pseudomonadati</taxon>
        <taxon>Pseudomonadota</taxon>
        <taxon>Alphaproteobacteria</taxon>
        <taxon>Hyphomicrobiales</taxon>
        <taxon>Hyphomicrobiaceae</taxon>
        <taxon>Rhodomicrobium</taxon>
    </lineage>
</organism>
<dbReference type="CDD" id="cd02042">
    <property type="entry name" value="ParAB_family"/>
    <property type="match status" value="1"/>
</dbReference>
<dbReference type="RefSeq" id="WP_037234978.1">
    <property type="nucleotide sequence ID" value="NZ_JAEMUK010000002.1"/>
</dbReference>
<evidence type="ECO:0000313" key="3">
    <source>
        <dbReference type="Proteomes" id="UP000623250"/>
    </source>
</evidence>
<sequence length="365" mass="40538">MAKVISLFNHKGGVSKTTTTFHLGWKLGRLGKRVLVVDADPQCNLTGLTLGLDDYNSLFAFYDSKQNSDIFSSLAPTFAMQDISTSPGTTGKTPVASTQNPNLFILAGNIRFSEIDTQIATALTSSATIPVLRQFVSAFNKLIRKVAIENKIDIVLVDMSPSVSATNHCILMSSDNFIIPISPDFYCYQAIDSLSNVFPRWVNEIKTFKDAEPESLPINNPKMLGYISQNYRIYTVDGAEESEQKSMSKAYVAWLEKIKDIVGSKLVPTLGSIDMLIDEQTFRDAVSYDEPYHLAGVQNFSGLIPVSQKLSKPIFELTAKDGEWSGARWKRTQNGKEYGIKVNIEEADKVYTRLAEAILKMVQPF</sequence>
<keyword evidence="3" id="KW-1185">Reference proteome</keyword>
<protein>
    <submittedName>
        <fullName evidence="2">AAA family ATPase</fullName>
    </submittedName>
</protein>